<comment type="caution">
    <text evidence="1">The sequence shown here is derived from an EMBL/GenBank/DDBJ whole genome shotgun (WGS) entry which is preliminary data.</text>
</comment>
<sequence length="244" mass="27125">MSKSDASNFCFPICILQNDQVKLVPFSIEKHAQRFYDITKDHDEMYKYSNNGPYSSLQHLTDAFLTPLLLSDSKRRFAYAVIDKTRPPSAEDADGELVGLFCYANAVEKTLSLEIGHVRVAPAYQRKGIAAITTALMVKYALDTIEQGGLGLLRVGWGASTANEASIGVALKVGFKLVGTLPYECLIENGVARNKIGNGRKPTPRSKAGDLWRDIHMFCITWEDWESEKRDMVLSLLGSRSDLE</sequence>
<protein>
    <submittedName>
        <fullName evidence="1">Uncharacterized protein</fullName>
    </submittedName>
</protein>
<reference evidence="1" key="1">
    <citation type="submission" date="2022-07" db="EMBL/GenBank/DDBJ databases">
        <title>Genome Sequence of Lecanicillium saksenae.</title>
        <authorList>
            <person name="Buettner E."/>
        </authorList>
    </citation>
    <scope>NUCLEOTIDE SEQUENCE</scope>
    <source>
        <strain evidence="1">VT-O1</strain>
    </source>
</reference>
<gene>
    <name evidence="1" type="ORF">NLG97_g5897</name>
</gene>
<evidence type="ECO:0000313" key="2">
    <source>
        <dbReference type="Proteomes" id="UP001148737"/>
    </source>
</evidence>
<name>A0ACC1QTQ7_9HYPO</name>
<proteinExistence type="predicted"/>
<keyword evidence="2" id="KW-1185">Reference proteome</keyword>
<accession>A0ACC1QTQ7</accession>
<dbReference type="EMBL" id="JANAKD010000714">
    <property type="protein sequence ID" value="KAJ3489897.1"/>
    <property type="molecule type" value="Genomic_DNA"/>
</dbReference>
<organism evidence="1 2">
    <name type="scientific">Lecanicillium saksenae</name>
    <dbReference type="NCBI Taxonomy" id="468837"/>
    <lineage>
        <taxon>Eukaryota</taxon>
        <taxon>Fungi</taxon>
        <taxon>Dikarya</taxon>
        <taxon>Ascomycota</taxon>
        <taxon>Pezizomycotina</taxon>
        <taxon>Sordariomycetes</taxon>
        <taxon>Hypocreomycetidae</taxon>
        <taxon>Hypocreales</taxon>
        <taxon>Cordycipitaceae</taxon>
        <taxon>Lecanicillium</taxon>
    </lineage>
</organism>
<dbReference type="Proteomes" id="UP001148737">
    <property type="component" value="Unassembled WGS sequence"/>
</dbReference>
<evidence type="ECO:0000313" key="1">
    <source>
        <dbReference type="EMBL" id="KAJ3489897.1"/>
    </source>
</evidence>